<organism evidence="4 5">
    <name type="scientific">Dechloromonas hankyongensis</name>
    <dbReference type="NCBI Taxonomy" id="2908002"/>
    <lineage>
        <taxon>Bacteria</taxon>
        <taxon>Pseudomonadati</taxon>
        <taxon>Pseudomonadota</taxon>
        <taxon>Betaproteobacteria</taxon>
        <taxon>Rhodocyclales</taxon>
        <taxon>Azonexaceae</taxon>
        <taxon>Dechloromonas</taxon>
    </lineage>
</organism>
<gene>
    <name evidence="4" type="ORF">LZ012_05565</name>
</gene>
<comment type="caution">
    <text evidence="4">The sequence shown here is derived from an EMBL/GenBank/DDBJ whole genome shotgun (WGS) entry which is preliminary data.</text>
</comment>
<reference evidence="4" key="1">
    <citation type="submission" date="2022-01" db="EMBL/GenBank/DDBJ databases">
        <authorList>
            <person name="Jo J.-H."/>
            <person name="Im W.-T."/>
        </authorList>
    </citation>
    <scope>NUCLEOTIDE SEQUENCE</scope>
    <source>
        <strain evidence="4">XY25</strain>
    </source>
</reference>
<accession>A0ABS9JZX6</accession>
<sequence length="389" mass="41680">MKIKLLCNDPGRYEFLRHAVADKDTTGHDISGGACPDGDLPAFVNGSPPDALIIDGATPASLDAIEALNLRSPGIETLLISDDATADFLMRAMRVGVREVIPATAGLELLQAAMARLRHKRGRAEGAGDGRVFAFLSCKGGSGATFLAANFAYAAARACGRRVALIDLNLQFGDAAIFVSESRPPSNVAELAQQIHRLDASLLAASMLEAAPNFFVLAAPEDPAHAGDVKREHVEAIIRLARQHYDFVVLDVSRSLDAVSLKALDLADTIFPVLQLTLPYVRDGKRLLAVFRSLDYDRAKIELVVNRHEKGGELSLQDLEQALEHKVAHVVPNSYAAAAAAVNLGVPIVQASPANPISKVVTEMCRRYAPAPAPGGGWWTRILARQARH</sequence>
<feature type="domain" description="AAA" evidence="3">
    <location>
        <begin position="131"/>
        <end position="292"/>
    </location>
</feature>
<name>A0ABS9JZX6_9RHOO</name>
<protein>
    <submittedName>
        <fullName evidence="4">AAA family ATPase</fullName>
    </submittedName>
</protein>
<dbReference type="Pfam" id="PF13614">
    <property type="entry name" value="AAA_31"/>
    <property type="match status" value="1"/>
</dbReference>
<dbReference type="Gene3D" id="3.40.50.2300">
    <property type="match status" value="1"/>
</dbReference>
<keyword evidence="1" id="KW-0547">Nucleotide-binding</keyword>
<dbReference type="EMBL" id="JAKLTN010000001">
    <property type="protein sequence ID" value="MCG2576460.1"/>
    <property type="molecule type" value="Genomic_DNA"/>
</dbReference>
<proteinExistence type="predicted"/>
<dbReference type="PANTHER" id="PTHR43384:SF6">
    <property type="entry name" value="SEPTUM SITE-DETERMINING PROTEIN MIND HOMOLOG, CHLOROPLASTIC"/>
    <property type="match status" value="1"/>
</dbReference>
<evidence type="ECO:0000259" key="3">
    <source>
        <dbReference type="Pfam" id="PF13614"/>
    </source>
</evidence>
<dbReference type="SUPFAM" id="SSF52540">
    <property type="entry name" value="P-loop containing nucleoside triphosphate hydrolases"/>
    <property type="match status" value="1"/>
</dbReference>
<evidence type="ECO:0000313" key="5">
    <source>
        <dbReference type="Proteomes" id="UP001165384"/>
    </source>
</evidence>
<dbReference type="InterPro" id="IPR027417">
    <property type="entry name" value="P-loop_NTPase"/>
</dbReference>
<keyword evidence="2" id="KW-0067">ATP-binding</keyword>
<dbReference type="RefSeq" id="WP_275708412.1">
    <property type="nucleotide sequence ID" value="NZ_JAKLTN010000001.1"/>
</dbReference>
<dbReference type="Proteomes" id="UP001165384">
    <property type="component" value="Unassembled WGS sequence"/>
</dbReference>
<evidence type="ECO:0000256" key="2">
    <source>
        <dbReference type="ARBA" id="ARBA00022840"/>
    </source>
</evidence>
<keyword evidence="5" id="KW-1185">Reference proteome</keyword>
<dbReference type="InterPro" id="IPR025669">
    <property type="entry name" value="AAA_dom"/>
</dbReference>
<evidence type="ECO:0000313" key="4">
    <source>
        <dbReference type="EMBL" id="MCG2576460.1"/>
    </source>
</evidence>
<evidence type="ECO:0000256" key="1">
    <source>
        <dbReference type="ARBA" id="ARBA00022741"/>
    </source>
</evidence>
<dbReference type="InterPro" id="IPR050625">
    <property type="entry name" value="ParA/MinD_ATPase"/>
</dbReference>
<dbReference type="PANTHER" id="PTHR43384">
    <property type="entry name" value="SEPTUM SITE-DETERMINING PROTEIN MIND HOMOLOG, CHLOROPLASTIC-RELATED"/>
    <property type="match status" value="1"/>
</dbReference>
<dbReference type="Gene3D" id="3.40.50.300">
    <property type="entry name" value="P-loop containing nucleotide triphosphate hydrolases"/>
    <property type="match status" value="1"/>
</dbReference>